<dbReference type="Pfam" id="PF17069">
    <property type="entry name" value="RSRP"/>
    <property type="match status" value="1"/>
</dbReference>
<feature type="compositionally biased region" description="Basic residues" evidence="7">
    <location>
        <begin position="105"/>
        <end position="116"/>
    </location>
</feature>
<dbReference type="EMBL" id="CADEAL010004172">
    <property type="protein sequence ID" value="CAB1453507.1"/>
    <property type="molecule type" value="Genomic_DNA"/>
</dbReference>
<evidence type="ECO:0000256" key="1">
    <source>
        <dbReference type="ARBA" id="ARBA00004123"/>
    </source>
</evidence>
<gene>
    <name evidence="8" type="ORF">PLEPLA_LOCUS41261</name>
</gene>
<organism evidence="8 9">
    <name type="scientific">Pleuronectes platessa</name>
    <name type="common">European plaice</name>
    <dbReference type="NCBI Taxonomy" id="8262"/>
    <lineage>
        <taxon>Eukaryota</taxon>
        <taxon>Metazoa</taxon>
        <taxon>Chordata</taxon>
        <taxon>Craniata</taxon>
        <taxon>Vertebrata</taxon>
        <taxon>Euteleostomi</taxon>
        <taxon>Actinopterygii</taxon>
        <taxon>Neopterygii</taxon>
        <taxon>Teleostei</taxon>
        <taxon>Neoteleostei</taxon>
        <taxon>Acanthomorphata</taxon>
        <taxon>Carangaria</taxon>
        <taxon>Pleuronectiformes</taxon>
        <taxon>Pleuronectoidei</taxon>
        <taxon>Pleuronectidae</taxon>
        <taxon>Pleuronectes</taxon>
    </lineage>
</organism>
<evidence type="ECO:0000256" key="7">
    <source>
        <dbReference type="SAM" id="MobiDB-lite"/>
    </source>
</evidence>
<feature type="compositionally biased region" description="Basic residues" evidence="7">
    <location>
        <begin position="87"/>
        <end position="96"/>
    </location>
</feature>
<evidence type="ECO:0000256" key="3">
    <source>
        <dbReference type="ARBA" id="ARBA00018147"/>
    </source>
</evidence>
<proteinExistence type="inferred from homology"/>
<accession>A0A9N7VQJ7</accession>
<dbReference type="GO" id="GO:0005634">
    <property type="term" value="C:nucleus"/>
    <property type="evidence" value="ECO:0007669"/>
    <property type="project" value="UniProtKB-SubCell"/>
</dbReference>
<comment type="similarity">
    <text evidence="2">Belongs to the RSRP family.</text>
</comment>
<comment type="subcellular location">
    <subcellularLocation>
        <location evidence="1">Nucleus</location>
    </subcellularLocation>
</comment>
<keyword evidence="9" id="KW-1185">Reference proteome</keyword>
<reference evidence="8" key="1">
    <citation type="submission" date="2020-03" db="EMBL/GenBank/DDBJ databases">
        <authorList>
            <person name="Weist P."/>
        </authorList>
    </citation>
    <scope>NUCLEOTIDE SEQUENCE</scope>
</reference>
<dbReference type="InterPro" id="IPR029656">
    <property type="entry name" value="RSRP1"/>
</dbReference>
<protein>
    <recommendedName>
        <fullName evidence="3">Arginine/serine-rich protein 1</fullName>
    </recommendedName>
</protein>
<evidence type="ECO:0000256" key="4">
    <source>
        <dbReference type="ARBA" id="ARBA00022553"/>
    </source>
</evidence>
<evidence type="ECO:0000313" key="8">
    <source>
        <dbReference type="EMBL" id="CAB1453507.1"/>
    </source>
</evidence>
<comment type="function">
    <text evidence="6">Probably acts as a spliceosomal factor that contributes to spliceosome assembly and regulates the isoform switching of proteins such as PARP6.</text>
</comment>
<feature type="region of interest" description="Disordered" evidence="7">
    <location>
        <begin position="83"/>
        <end position="229"/>
    </location>
</feature>
<dbReference type="AlphaFoldDB" id="A0A9N7VQJ7"/>
<keyword evidence="4" id="KW-0597">Phosphoprotein</keyword>
<sequence>MTTVRRSKGSDLPVYHVTGIFHSFNLRPACLLQNTKQWPREKAHTQKWPPLVRVTASVSSSTTKALLRLVHAPEAAVTLLAATGSRSHPRCHRCSSRCRCDSHRRNGRHRGSPPRHIRADSKSYKQSSSQDRSPGRSHRSQSRTSRHSVSQTMDDKRELSTEKTNTMQILGVEKANLPESVKPDLSEQLVESEESSSESETWVRQHPEKIVSQSSDEEPDDISNPKMSPLRKSISFSINNSVAKPTAAALSCAKVTPRVDSYESRKPYGHWIPVRAGKFTKMS</sequence>
<dbReference type="Proteomes" id="UP001153269">
    <property type="component" value="Unassembled WGS sequence"/>
</dbReference>
<evidence type="ECO:0000313" key="9">
    <source>
        <dbReference type="Proteomes" id="UP001153269"/>
    </source>
</evidence>
<keyword evidence="5" id="KW-0539">Nucleus</keyword>
<evidence type="ECO:0000256" key="2">
    <source>
        <dbReference type="ARBA" id="ARBA00009534"/>
    </source>
</evidence>
<evidence type="ECO:0000256" key="5">
    <source>
        <dbReference type="ARBA" id="ARBA00023242"/>
    </source>
</evidence>
<feature type="compositionally biased region" description="Basic residues" evidence="7">
    <location>
        <begin position="135"/>
        <end position="146"/>
    </location>
</feature>
<comment type="caution">
    <text evidence="8">The sequence shown here is derived from an EMBL/GenBank/DDBJ whole genome shotgun (WGS) entry which is preliminary data.</text>
</comment>
<dbReference type="PANTHER" id="PTHR47622:SF1">
    <property type="entry name" value="ARGININE_SERINE-RICH PROTEIN 1"/>
    <property type="match status" value="1"/>
</dbReference>
<dbReference type="PANTHER" id="PTHR47622">
    <property type="entry name" value="ARGININE/SERINE-RICH PROTEIN 1"/>
    <property type="match status" value="1"/>
</dbReference>
<name>A0A9N7VQJ7_PLEPL</name>
<evidence type="ECO:0000256" key="6">
    <source>
        <dbReference type="ARBA" id="ARBA00034666"/>
    </source>
</evidence>